<accession>A0A841EFU9</accession>
<comment type="caution">
    <text evidence="1">The sequence shown here is derived from an EMBL/GenBank/DDBJ whole genome shotgun (WGS) entry which is preliminary data.</text>
</comment>
<sequence>MGEVSKLNEYFDKSNLLQNIGNGNLAVTVFYEPYFYNTKRQPQAIASSKQFYHELLYHTHIIEWRDSL</sequence>
<protein>
    <submittedName>
        <fullName evidence="1">Uncharacterized protein</fullName>
    </submittedName>
</protein>
<name>A0A841EFU9_9BACT</name>
<dbReference type="EMBL" id="JACHKT010000004">
    <property type="protein sequence ID" value="MBB6002182.1"/>
    <property type="molecule type" value="Genomic_DNA"/>
</dbReference>
<reference evidence="1 2" key="1">
    <citation type="submission" date="2020-08" db="EMBL/GenBank/DDBJ databases">
        <title>Functional genomics of gut bacteria from endangered species of beetles.</title>
        <authorList>
            <person name="Carlos-Shanley C."/>
        </authorList>
    </citation>
    <scope>NUCLEOTIDE SEQUENCE [LARGE SCALE GENOMIC DNA]</scope>
    <source>
        <strain evidence="1 2">S00070</strain>
    </source>
</reference>
<organism evidence="1 2">
    <name type="scientific">Arcicella rosea</name>
    <dbReference type="NCBI Taxonomy" id="502909"/>
    <lineage>
        <taxon>Bacteria</taxon>
        <taxon>Pseudomonadati</taxon>
        <taxon>Bacteroidota</taxon>
        <taxon>Cytophagia</taxon>
        <taxon>Cytophagales</taxon>
        <taxon>Flectobacillaceae</taxon>
        <taxon>Arcicella</taxon>
    </lineage>
</organism>
<evidence type="ECO:0000313" key="2">
    <source>
        <dbReference type="Proteomes" id="UP000524404"/>
    </source>
</evidence>
<proteinExistence type="predicted"/>
<dbReference type="AlphaFoldDB" id="A0A841EFU9"/>
<gene>
    <name evidence="1" type="ORF">HNP25_000832</name>
</gene>
<keyword evidence="2" id="KW-1185">Reference proteome</keyword>
<evidence type="ECO:0000313" key="1">
    <source>
        <dbReference type="EMBL" id="MBB6002182.1"/>
    </source>
</evidence>
<dbReference type="Proteomes" id="UP000524404">
    <property type="component" value="Unassembled WGS sequence"/>
</dbReference>